<accession>A0A7X0L2Q5</accession>
<sequence>MPADAMPADRRPADERPTGTWAADGRPADPRASERRSADLRPADRWPIDLRPADPGPGDRRPAGEPAGLRPADPRRPPGYYREDGRRATAEEAQRLLLDVRERLLAQDVIRVGAVVVVVSTWFTVIDLGIAANGRPLLWQTIASDHAMHADIGQYTARDKALRGHAQAVAMITDRLRGLVARAALDEAGP</sequence>
<name>A0A7X0L2Q5_9ACTN</name>
<reference evidence="2 3" key="1">
    <citation type="submission" date="2020-08" db="EMBL/GenBank/DDBJ databases">
        <title>Sequencing the genomes of 1000 actinobacteria strains.</title>
        <authorList>
            <person name="Klenk H.-P."/>
        </authorList>
    </citation>
    <scope>NUCLEOTIDE SEQUENCE [LARGE SCALE GENOMIC DNA]</scope>
    <source>
        <strain evidence="2 3">DSM 43675</strain>
    </source>
</reference>
<feature type="region of interest" description="Disordered" evidence="1">
    <location>
        <begin position="1"/>
        <end position="87"/>
    </location>
</feature>
<feature type="compositionally biased region" description="Basic and acidic residues" evidence="1">
    <location>
        <begin position="7"/>
        <end position="17"/>
    </location>
</feature>
<keyword evidence="3" id="KW-1185">Reference proteome</keyword>
<feature type="compositionally biased region" description="Basic and acidic residues" evidence="1">
    <location>
        <begin position="72"/>
        <end position="87"/>
    </location>
</feature>
<dbReference type="AlphaFoldDB" id="A0A7X0L2Q5"/>
<gene>
    <name evidence="2" type="ORF">BKA00_006905</name>
</gene>
<evidence type="ECO:0000313" key="3">
    <source>
        <dbReference type="Proteomes" id="UP000546324"/>
    </source>
</evidence>
<evidence type="ECO:0000256" key="1">
    <source>
        <dbReference type="SAM" id="MobiDB-lite"/>
    </source>
</evidence>
<proteinExistence type="predicted"/>
<dbReference type="Proteomes" id="UP000546324">
    <property type="component" value="Unassembled WGS sequence"/>
</dbReference>
<feature type="compositionally biased region" description="Basic and acidic residues" evidence="1">
    <location>
        <begin position="26"/>
        <end position="63"/>
    </location>
</feature>
<protein>
    <submittedName>
        <fullName evidence="2">Uncharacterized protein</fullName>
    </submittedName>
</protein>
<organism evidence="2 3">
    <name type="scientific">Actinomadura coerulea</name>
    <dbReference type="NCBI Taxonomy" id="46159"/>
    <lineage>
        <taxon>Bacteria</taxon>
        <taxon>Bacillati</taxon>
        <taxon>Actinomycetota</taxon>
        <taxon>Actinomycetes</taxon>
        <taxon>Streptosporangiales</taxon>
        <taxon>Thermomonosporaceae</taxon>
        <taxon>Actinomadura</taxon>
    </lineage>
</organism>
<evidence type="ECO:0000313" key="2">
    <source>
        <dbReference type="EMBL" id="MBB6399991.1"/>
    </source>
</evidence>
<dbReference type="RefSeq" id="WP_185032205.1">
    <property type="nucleotide sequence ID" value="NZ_JACHMQ010000001.1"/>
</dbReference>
<dbReference type="EMBL" id="JACHMQ010000001">
    <property type="protein sequence ID" value="MBB6399991.1"/>
    <property type="molecule type" value="Genomic_DNA"/>
</dbReference>
<comment type="caution">
    <text evidence="2">The sequence shown here is derived from an EMBL/GenBank/DDBJ whole genome shotgun (WGS) entry which is preliminary data.</text>
</comment>